<evidence type="ECO:0000313" key="2">
    <source>
        <dbReference type="Proteomes" id="UP000006867"/>
    </source>
</evidence>
<dbReference type="EMBL" id="CP002207">
    <property type="protein sequence ID" value="ADP34856.1"/>
    <property type="molecule type" value="Genomic_DNA"/>
</dbReference>
<reference evidence="1 2" key="1">
    <citation type="journal article" date="2011" name="Front. Microbiol.">
        <title>Genomic signatures of strain selection and enhancement in Bacillus atrophaeus var. globigii, a historical biowarfare simulant.</title>
        <authorList>
            <person name="Gibbons H.S."/>
            <person name="Broomall S.M."/>
            <person name="McNew L.A."/>
            <person name="Daligault H."/>
            <person name="Chapman C."/>
            <person name="Bruce D."/>
            <person name="Karavis M."/>
            <person name="Krepps M."/>
            <person name="McGregor P.A."/>
            <person name="Hong C."/>
            <person name="Park K.H."/>
            <person name="Akmal A."/>
            <person name="Feldman A."/>
            <person name="Lin J.S."/>
            <person name="Chang W.E."/>
            <person name="Higgs B.W."/>
            <person name="Demirev P."/>
            <person name="Lindquist J."/>
            <person name="Liem A."/>
            <person name="Fochler E."/>
            <person name="Read T.D."/>
            <person name="Tapia R."/>
            <person name="Johnson S."/>
            <person name="Bishop-Lilly K.A."/>
            <person name="Detter C."/>
            <person name="Han C."/>
            <person name="Sozhamannan S."/>
            <person name="Rosenzweig C.N."/>
            <person name="Skowronski E.W."/>
        </authorList>
    </citation>
    <scope>NUCLEOTIDE SEQUENCE [LARGE SCALE GENOMIC DNA]</scope>
    <source>
        <strain evidence="1 2">1942</strain>
    </source>
</reference>
<organism evidence="1 2">
    <name type="scientific">Bacillus atrophaeus (strain 1942)</name>
    <dbReference type="NCBI Taxonomy" id="720555"/>
    <lineage>
        <taxon>Bacteria</taxon>
        <taxon>Bacillati</taxon>
        <taxon>Bacillota</taxon>
        <taxon>Bacilli</taxon>
        <taxon>Bacillales</taxon>
        <taxon>Bacillaceae</taxon>
        <taxon>Bacillus</taxon>
    </lineage>
</organism>
<dbReference type="Proteomes" id="UP000006867">
    <property type="component" value="Chromosome"/>
</dbReference>
<accession>A0ABM5M3Q5</accession>
<name>A0ABM5M3Q5_BACA1</name>
<keyword evidence="2" id="KW-1185">Reference proteome</keyword>
<protein>
    <submittedName>
        <fullName evidence="1">Uncharacterized protein</fullName>
    </submittedName>
</protein>
<gene>
    <name evidence="1" type="ordered locus">BATR1942_19705</name>
</gene>
<sequence>MQIGNISLEQDCYLILNISSNEESRFKFLLKNQIDNKIHLINDEYESNNNCIRINIDTIKTLVFGTYELGLWLSEYNHKLVNFEGELQVSNLLSKNDLLSVEISLSENKTILLTIKPNILFYFKQYDLNDSVCKGLIESDNRDLFKNVKSSIIFKYRTKSNSYNKYSNEFDKSIDLNECVSFNINELFNDVPGTEIIDLFIRLETQSHVHDYPLNFFPKKDLLLINKYYCSNNMFEKFKPFATIYNTLAFIKRKVDIEVLLSEVNELDDSLRISGALISEDIIINKIKSIILVFKSGYGIERTLNASFNKGIFNFDIDIYSINILEPIQKWELYIRIYNSFEEKIDVPIILFNLNKKHLKREYKINNYSISINESKDNKTSMILSEK</sequence>
<evidence type="ECO:0000313" key="1">
    <source>
        <dbReference type="EMBL" id="ADP34856.1"/>
    </source>
</evidence>
<dbReference type="RefSeq" id="WP_003327918.1">
    <property type="nucleotide sequence ID" value="NC_014639.1"/>
</dbReference>
<proteinExistence type="predicted"/>